<evidence type="ECO:0000256" key="5">
    <source>
        <dbReference type="ARBA" id="ARBA00022723"/>
    </source>
</evidence>
<sequence>MDRMFTSGTRSLLLIVLGLLSLGASLPSAHSNTSYKVVRIRANSDRDVHVIHYLRHKYHLDPWRDVTRAHQVGDYLVRPQHSDDVLRQLVDSDIHHEVVINDVESFLRSNDAIKNRTRRSATAHEHRHKFLTYDELLDFLHHAQNTATNARVQVGSIGKSFEGRDTPYVKFSLQISRGNDSEKGAIFIDSGIHSREWISPAMAAEMIHRLAFNDENDSAVNSLLDMFTWIIVPLVNPDGYAFTFTPGLENRLWRKSRAAGYSSDPYCYGVDLNRNFGYQWNNNPFHGGSANPCSGTFSGPRSFSEPESRNVRDILLRNKNNIKGYLTLHSFGQFFLYPWGYSSDVEIDDEVDLYHVASAFADAMKRKNYQYQVGGSAKVLYPAAGGSDDYVRGMMGVKYAYTVELPPHESSKYGFLLPESDVMSVVSDTWEGIKAFAFRLYSYTKPLAFKKMTSRVSSSGFTAHPDVQRTVRYDNVERHGNDVHVKPLASQADVGGRNGDAGKIFDNTKKKREVGTSIHADKGARSKRKRVALLKTGRPLRRVNLKRSTGRRRSVAYKLQQSRLLHNHTNPVSVLR</sequence>
<gene>
    <name evidence="14" type="ORF">GSLYS_00006412001</name>
</gene>
<keyword evidence="10" id="KW-1015">Disulfide bond</keyword>
<accession>A0AAV2HFC1</accession>
<evidence type="ECO:0000313" key="15">
    <source>
        <dbReference type="Proteomes" id="UP001497497"/>
    </source>
</evidence>
<evidence type="ECO:0000256" key="6">
    <source>
        <dbReference type="ARBA" id="ARBA00022729"/>
    </source>
</evidence>
<dbReference type="SMART" id="SM00631">
    <property type="entry name" value="Zn_pept"/>
    <property type="match status" value="1"/>
</dbReference>
<name>A0AAV2HFC1_LYMST</name>
<protein>
    <recommendedName>
        <fullName evidence="13">Peptidase M14 domain-containing protein</fullName>
    </recommendedName>
</protein>
<comment type="similarity">
    <text evidence="2 11">Belongs to the peptidase M14 family.</text>
</comment>
<evidence type="ECO:0000256" key="7">
    <source>
        <dbReference type="ARBA" id="ARBA00022801"/>
    </source>
</evidence>
<keyword evidence="15" id="KW-1185">Reference proteome</keyword>
<keyword evidence="7" id="KW-0378">Hydrolase</keyword>
<keyword evidence="8" id="KW-0862">Zinc</keyword>
<evidence type="ECO:0000259" key="13">
    <source>
        <dbReference type="PROSITE" id="PS52035"/>
    </source>
</evidence>
<dbReference type="GO" id="GO:0008270">
    <property type="term" value="F:zinc ion binding"/>
    <property type="evidence" value="ECO:0007669"/>
    <property type="project" value="InterPro"/>
</dbReference>
<evidence type="ECO:0000256" key="3">
    <source>
        <dbReference type="ARBA" id="ARBA00022645"/>
    </source>
</evidence>
<dbReference type="GO" id="GO:0006508">
    <property type="term" value="P:proteolysis"/>
    <property type="evidence" value="ECO:0007669"/>
    <property type="project" value="UniProtKB-KW"/>
</dbReference>
<dbReference type="SUPFAM" id="SSF53187">
    <property type="entry name" value="Zn-dependent exopeptidases"/>
    <property type="match status" value="1"/>
</dbReference>
<dbReference type="GO" id="GO:0004181">
    <property type="term" value="F:metallocarboxypeptidase activity"/>
    <property type="evidence" value="ECO:0007669"/>
    <property type="project" value="InterPro"/>
</dbReference>
<dbReference type="AlphaFoldDB" id="A0AAV2HFC1"/>
<dbReference type="PRINTS" id="PR00765">
    <property type="entry name" value="CRBOXYPTASEA"/>
</dbReference>
<evidence type="ECO:0000256" key="2">
    <source>
        <dbReference type="ARBA" id="ARBA00005988"/>
    </source>
</evidence>
<keyword evidence="5" id="KW-0479">Metal-binding</keyword>
<proteinExistence type="inferred from homology"/>
<dbReference type="PROSITE" id="PS52035">
    <property type="entry name" value="PEPTIDASE_M14"/>
    <property type="match status" value="1"/>
</dbReference>
<dbReference type="Pfam" id="PF00246">
    <property type="entry name" value="Peptidase_M14"/>
    <property type="match status" value="1"/>
</dbReference>
<dbReference type="Gene3D" id="3.40.630.10">
    <property type="entry name" value="Zn peptidases"/>
    <property type="match status" value="1"/>
</dbReference>
<feature type="active site" description="Proton donor/acceptor" evidence="11">
    <location>
        <position position="404"/>
    </location>
</feature>
<comment type="cofactor">
    <cofactor evidence="1">
        <name>Zn(2+)</name>
        <dbReference type="ChEBI" id="CHEBI:29105"/>
    </cofactor>
</comment>
<evidence type="ECO:0000256" key="12">
    <source>
        <dbReference type="SAM" id="SignalP"/>
    </source>
</evidence>
<dbReference type="Proteomes" id="UP001497497">
    <property type="component" value="Unassembled WGS sequence"/>
</dbReference>
<dbReference type="Gene3D" id="3.30.70.340">
    <property type="entry name" value="Metallocarboxypeptidase-like"/>
    <property type="match status" value="1"/>
</dbReference>
<evidence type="ECO:0000256" key="4">
    <source>
        <dbReference type="ARBA" id="ARBA00022670"/>
    </source>
</evidence>
<dbReference type="EMBL" id="CAXITT010000113">
    <property type="protein sequence ID" value="CAL1532333.1"/>
    <property type="molecule type" value="Genomic_DNA"/>
</dbReference>
<evidence type="ECO:0000256" key="10">
    <source>
        <dbReference type="ARBA" id="ARBA00023157"/>
    </source>
</evidence>
<dbReference type="FunFam" id="3.40.630.10:FF:000084">
    <property type="entry name" value="Carboxypeptidase B2"/>
    <property type="match status" value="1"/>
</dbReference>
<dbReference type="InterPro" id="IPR000834">
    <property type="entry name" value="Peptidase_M14"/>
</dbReference>
<dbReference type="CDD" id="cd03860">
    <property type="entry name" value="M14_CP_A-B_like"/>
    <property type="match status" value="1"/>
</dbReference>
<keyword evidence="6 12" id="KW-0732">Signal</keyword>
<keyword evidence="4" id="KW-0645">Protease</keyword>
<dbReference type="PANTHER" id="PTHR11705">
    <property type="entry name" value="PROTEASE FAMILY M14 CARBOXYPEPTIDASE A,B"/>
    <property type="match status" value="1"/>
</dbReference>
<dbReference type="InterPro" id="IPR036990">
    <property type="entry name" value="M14A-like_propep"/>
</dbReference>
<dbReference type="Pfam" id="PF02244">
    <property type="entry name" value="Propep_M14"/>
    <property type="match status" value="1"/>
</dbReference>
<feature type="domain" description="Peptidase M14" evidence="13">
    <location>
        <begin position="129"/>
        <end position="440"/>
    </location>
</feature>
<evidence type="ECO:0000256" key="11">
    <source>
        <dbReference type="PROSITE-ProRule" id="PRU01379"/>
    </source>
</evidence>
<dbReference type="GO" id="GO:0005615">
    <property type="term" value="C:extracellular space"/>
    <property type="evidence" value="ECO:0007669"/>
    <property type="project" value="TreeGrafter"/>
</dbReference>
<comment type="caution">
    <text evidence="14">The sequence shown here is derived from an EMBL/GenBank/DDBJ whole genome shotgun (WGS) entry which is preliminary data.</text>
</comment>
<feature type="chain" id="PRO_5043886749" description="Peptidase M14 domain-containing protein" evidence="12">
    <location>
        <begin position="32"/>
        <end position="576"/>
    </location>
</feature>
<evidence type="ECO:0000256" key="9">
    <source>
        <dbReference type="ARBA" id="ARBA00023049"/>
    </source>
</evidence>
<reference evidence="14 15" key="1">
    <citation type="submission" date="2024-04" db="EMBL/GenBank/DDBJ databases">
        <authorList>
            <consortium name="Genoscope - CEA"/>
            <person name="William W."/>
        </authorList>
    </citation>
    <scope>NUCLEOTIDE SEQUENCE [LARGE SCALE GENOMIC DNA]</scope>
</reference>
<dbReference type="InterPro" id="IPR003146">
    <property type="entry name" value="M14A_act_pep"/>
</dbReference>
<keyword evidence="3" id="KW-0121">Carboxypeptidase</keyword>
<keyword evidence="9" id="KW-0482">Metalloprotease</keyword>
<dbReference type="PANTHER" id="PTHR11705:SF140">
    <property type="entry name" value="FI02848P-RELATED"/>
    <property type="match status" value="1"/>
</dbReference>
<organism evidence="14 15">
    <name type="scientific">Lymnaea stagnalis</name>
    <name type="common">Great pond snail</name>
    <name type="synonym">Helix stagnalis</name>
    <dbReference type="NCBI Taxonomy" id="6523"/>
    <lineage>
        <taxon>Eukaryota</taxon>
        <taxon>Metazoa</taxon>
        <taxon>Spiralia</taxon>
        <taxon>Lophotrochozoa</taxon>
        <taxon>Mollusca</taxon>
        <taxon>Gastropoda</taxon>
        <taxon>Heterobranchia</taxon>
        <taxon>Euthyneura</taxon>
        <taxon>Panpulmonata</taxon>
        <taxon>Hygrophila</taxon>
        <taxon>Lymnaeoidea</taxon>
        <taxon>Lymnaeidae</taxon>
        <taxon>Lymnaea</taxon>
    </lineage>
</organism>
<feature type="signal peptide" evidence="12">
    <location>
        <begin position="1"/>
        <end position="31"/>
    </location>
</feature>
<evidence type="ECO:0000256" key="1">
    <source>
        <dbReference type="ARBA" id="ARBA00001947"/>
    </source>
</evidence>
<evidence type="ECO:0000256" key="8">
    <source>
        <dbReference type="ARBA" id="ARBA00022833"/>
    </source>
</evidence>
<dbReference type="SUPFAM" id="SSF54897">
    <property type="entry name" value="Protease propeptides/inhibitors"/>
    <property type="match status" value="1"/>
</dbReference>
<evidence type="ECO:0000313" key="14">
    <source>
        <dbReference type="EMBL" id="CAL1532333.1"/>
    </source>
</evidence>